<protein>
    <submittedName>
        <fullName evidence="1">Uncharacterized protein</fullName>
    </submittedName>
</protein>
<reference evidence="1 2" key="1">
    <citation type="journal article" date="2016" name="Sci. Rep.">
        <title>Genomic and phenotypic characterization of the species Acinetobacter venetianus.</title>
        <authorList>
            <person name="Fondi M."/>
            <person name="Maida I."/>
            <person name="Perrin E."/>
            <person name="Orlandini V."/>
            <person name="La Torre L."/>
            <person name="Bosi E."/>
            <person name="Negroni A."/>
            <person name="Zanaroli G."/>
            <person name="Fava F."/>
            <person name="Decorosi F."/>
            <person name="Giovannetti L."/>
            <person name="Viti C."/>
            <person name="Vaneechoutte M."/>
            <person name="Dijkshoorn L."/>
            <person name="Fani R."/>
        </authorList>
    </citation>
    <scope>NUCLEOTIDE SEQUENCE [LARGE SCALE GENOMIC DNA]</scope>
    <source>
        <strain evidence="1 2">LUH5627</strain>
    </source>
</reference>
<dbReference type="EMBL" id="JRUE01000212">
    <property type="protein sequence ID" value="KXZ65934.1"/>
    <property type="molecule type" value="Genomic_DNA"/>
</dbReference>
<name>A0A150HLA1_9GAMM</name>
<gene>
    <name evidence="1" type="ORF">AVENLUH5627_02664</name>
</gene>
<dbReference type="PATRIC" id="fig|52133.18.peg.2734"/>
<evidence type="ECO:0000313" key="1">
    <source>
        <dbReference type="EMBL" id="KXZ65934.1"/>
    </source>
</evidence>
<organism evidence="1 2">
    <name type="scientific">Acinetobacter venetianus</name>
    <dbReference type="NCBI Taxonomy" id="52133"/>
    <lineage>
        <taxon>Bacteria</taxon>
        <taxon>Pseudomonadati</taxon>
        <taxon>Pseudomonadota</taxon>
        <taxon>Gammaproteobacteria</taxon>
        <taxon>Moraxellales</taxon>
        <taxon>Moraxellaceae</taxon>
        <taxon>Acinetobacter</taxon>
    </lineage>
</organism>
<comment type="caution">
    <text evidence="1">The sequence shown here is derived from an EMBL/GenBank/DDBJ whole genome shotgun (WGS) entry which is preliminary data.</text>
</comment>
<dbReference type="AlphaFoldDB" id="A0A150HLA1"/>
<dbReference type="Proteomes" id="UP000075680">
    <property type="component" value="Unassembled WGS sequence"/>
</dbReference>
<accession>A0A150HLA1</accession>
<evidence type="ECO:0000313" key="2">
    <source>
        <dbReference type="Proteomes" id="UP000075680"/>
    </source>
</evidence>
<dbReference type="RefSeq" id="WP_061519349.1">
    <property type="nucleotide sequence ID" value="NZ_JRUE01000212.1"/>
</dbReference>
<sequence length="136" mass="15610">MNAIQFIKEHGVEKAREVVTKHVECYTPEVFKYWSEQLHDYVFAPKYASCLVADLKRLVESVDLVESFNGVEMAKRYLEENMECSDSERLKQAIADYESIYKCTYCNGFGEVGCQFEGTFTCPDCNGDRYVGGEHV</sequence>
<proteinExistence type="predicted"/>